<dbReference type="SUPFAM" id="SSF48371">
    <property type="entry name" value="ARM repeat"/>
    <property type="match status" value="2"/>
</dbReference>
<dbReference type="AlphaFoldDB" id="A0AAV9IIN7"/>
<dbReference type="Proteomes" id="UP001300502">
    <property type="component" value="Unassembled WGS sequence"/>
</dbReference>
<name>A0AAV9IIN7_9RHOD</name>
<gene>
    <name evidence="1" type="ORF">GAYE_SCF38G5224</name>
</gene>
<accession>A0AAV9IIN7</accession>
<evidence type="ECO:0000313" key="2">
    <source>
        <dbReference type="Proteomes" id="UP001300502"/>
    </source>
</evidence>
<sequence length="907" mass="99591">MPSLPCSLKRVAVAALKKQTKPSQLPFAELQRNKNYFISDAPKSNSQTAYPGLEVIGQQPPCKPAVCNIYNKTKLHFILSVAKNQTSMGNKELVGFFERPFRDQYENKAHEKTLLCSASPWTLALSAVLSFAVFCEGTRQDEQLGDSAVQEKQSKFRALIDDLQSDNMESAQGALKSLLSLVKDSSNHELLVNLGIATALVNVLSRANEEARRMRQVSTTSSGETNSNDNPACLDTSQIVFILAQLSQSTCSHNALMEANVMSPVCELLQDLGWKISNDASKTFSWLPQWLSFGKKHEETKNRNKQESDSSIPRVASTVALSSQENVVGSPSSLYFHDERDNNMSLSRKSLALSQNPERKDQQKSQITNSCIQLVSHLARNPKCIDRLVESPIIYPLLDIVQHEEEDVITRREALLTVASLAKSNSNIVLKSGALSVLIERAESKDSQLSSYAVGALLNAMKHGDIDIHRQFMKEQGHQKLIQICKTTDKAYEQSRIFAVLVLGELLKTSHPKGAIIRQKLLQSGVIDAWKDILMHSHEEPLLKNVCKVLWLCGQNATSREVIAKEMDEKTLEKLVLFLDKSFGTELSCASLFALSSFVNDEKVKLELAKQEHLIESIVPLLHLSSNISTAAVSILSSLSSETACQKELCKANCLTALLKVPTTPSNSQWIVQLLANLSKNEACRVNVAHEGGLSLLLKFANSKDETLRKEAARALYNLCRPGVTRTMVVQAGALRTLVSLVASTEDPVTSKYAIGCLSSIAESFENVPRLAELGVAGLLVRKISNTSKPSKEMIRYSVLCIAEMANIMEIHSLLAESGVIPLLLSCCASRDLETQQYALMALCNLSATESVRPLLKQHGANRILGIVLRSAMPLPEIQGMAAAILANLKGEQNMIHIQPLSPMAAA</sequence>
<dbReference type="InterPro" id="IPR016024">
    <property type="entry name" value="ARM-type_fold"/>
</dbReference>
<organism evidence="1 2">
    <name type="scientific">Galdieria yellowstonensis</name>
    <dbReference type="NCBI Taxonomy" id="3028027"/>
    <lineage>
        <taxon>Eukaryota</taxon>
        <taxon>Rhodophyta</taxon>
        <taxon>Bangiophyceae</taxon>
        <taxon>Galdieriales</taxon>
        <taxon>Galdieriaceae</taxon>
        <taxon>Galdieria</taxon>
    </lineage>
</organism>
<dbReference type="EMBL" id="JANCYU010000050">
    <property type="protein sequence ID" value="KAK4527302.1"/>
    <property type="molecule type" value="Genomic_DNA"/>
</dbReference>
<dbReference type="Gene3D" id="1.25.10.10">
    <property type="entry name" value="Leucine-rich Repeat Variant"/>
    <property type="match status" value="3"/>
</dbReference>
<dbReference type="PANTHER" id="PTHR46241">
    <property type="entry name" value="ARMADILLO REPEAT-CONTAINING PROTEIN 4 ARMC4"/>
    <property type="match status" value="1"/>
</dbReference>
<reference evidence="1 2" key="1">
    <citation type="submission" date="2022-07" db="EMBL/GenBank/DDBJ databases">
        <title>Genome-wide signatures of adaptation to extreme environments.</title>
        <authorList>
            <person name="Cho C.H."/>
            <person name="Yoon H.S."/>
        </authorList>
    </citation>
    <scope>NUCLEOTIDE SEQUENCE [LARGE SCALE GENOMIC DNA]</scope>
    <source>
        <strain evidence="1 2">108.79 E11</strain>
    </source>
</reference>
<proteinExistence type="predicted"/>
<dbReference type="SMART" id="SM00185">
    <property type="entry name" value="ARM"/>
    <property type="match status" value="5"/>
</dbReference>
<dbReference type="PANTHER" id="PTHR46241:SF1">
    <property type="entry name" value="OUTER DYNEIN ARM-DOCKING COMPLEX SUBUNIT 2"/>
    <property type="match status" value="1"/>
</dbReference>
<dbReference type="InterPro" id="IPR011989">
    <property type="entry name" value="ARM-like"/>
</dbReference>
<dbReference type="InterPro" id="IPR000225">
    <property type="entry name" value="Armadillo"/>
</dbReference>
<dbReference type="Pfam" id="PF00514">
    <property type="entry name" value="Arm"/>
    <property type="match status" value="2"/>
</dbReference>
<protein>
    <submittedName>
        <fullName evidence="1">Uncharacterized protein</fullName>
    </submittedName>
</protein>
<comment type="caution">
    <text evidence="1">The sequence shown here is derived from an EMBL/GenBank/DDBJ whole genome shotgun (WGS) entry which is preliminary data.</text>
</comment>
<evidence type="ECO:0000313" key="1">
    <source>
        <dbReference type="EMBL" id="KAK4527302.1"/>
    </source>
</evidence>
<keyword evidence="2" id="KW-1185">Reference proteome</keyword>